<accession>A0ACC3YRT5</accession>
<proteinExistence type="predicted"/>
<name>A0ACC3YRT5_COLTU</name>
<organism evidence="1 2">
    <name type="scientific">Colletotrichum truncatum</name>
    <name type="common">Anthracnose fungus</name>
    <name type="synonym">Colletotrichum capsici</name>
    <dbReference type="NCBI Taxonomy" id="5467"/>
    <lineage>
        <taxon>Eukaryota</taxon>
        <taxon>Fungi</taxon>
        <taxon>Dikarya</taxon>
        <taxon>Ascomycota</taxon>
        <taxon>Pezizomycotina</taxon>
        <taxon>Sordariomycetes</taxon>
        <taxon>Hypocreomycetidae</taxon>
        <taxon>Glomerellales</taxon>
        <taxon>Glomerellaceae</taxon>
        <taxon>Colletotrichum</taxon>
        <taxon>Colletotrichum truncatum species complex</taxon>
    </lineage>
</organism>
<keyword evidence="2" id="KW-1185">Reference proteome</keyword>
<dbReference type="Proteomes" id="UP000805649">
    <property type="component" value="Unassembled WGS sequence"/>
</dbReference>
<sequence>MRFTTASAAAVALAASSQAMSISTPSDLDGSVWQALSSVSGRSFEDMPRNRPVKRQSGWNPPSDLVKPLKEVWDHCKSTYSNFAGFKNYGWDQVIATKGTINVCVRWESSASVTEAQRKSVAAALNRSHQSWYKWLYGYDNFPFSSVKVNVVGWAVKDKSLLQGSTDGIQVYTDKDAEGIPQCAESCGRFFNQNGDYSKCAAGADRHYDQSLWLTDGMAGGAGGDWGQRIGREAFMASLDGDFHILQHEIGHTYGLDDYIDWTPTGVNSFVMLAGSSAKITDFDGWMLRNWWYEFSRERGWQSDSSLSSGSDAAAAEPVSSAAPVATAAPVASPAPVSSAAPEPTPEPTPVDDAPVEEDPVEEEDDDEVDCAEPTTPAAAEPTVPAAAEPTQPASSGSGATAGPWGQCGGNGWTGPTSCDSGFKCTKSNDWYSQCTMA</sequence>
<gene>
    <name evidence="1" type="ORF">CTRU02_211438</name>
</gene>
<evidence type="ECO:0000313" key="2">
    <source>
        <dbReference type="Proteomes" id="UP000805649"/>
    </source>
</evidence>
<dbReference type="EMBL" id="VUJX02000007">
    <property type="protein sequence ID" value="KAL0934639.1"/>
    <property type="molecule type" value="Genomic_DNA"/>
</dbReference>
<protein>
    <submittedName>
        <fullName evidence="1">Cellulose-binding family ii</fullName>
    </submittedName>
</protein>
<evidence type="ECO:0000313" key="1">
    <source>
        <dbReference type="EMBL" id="KAL0934639.1"/>
    </source>
</evidence>
<comment type="caution">
    <text evidence="1">The sequence shown here is derived from an EMBL/GenBank/DDBJ whole genome shotgun (WGS) entry which is preliminary data.</text>
</comment>
<reference evidence="1 2" key="1">
    <citation type="journal article" date="2020" name="Phytopathology">
        <title>Genome Sequence Resources of Colletotrichum truncatum, C. plurivorum, C. musicola, and C. sojae: Four Species Pathogenic to Soybean (Glycine max).</title>
        <authorList>
            <person name="Rogerio F."/>
            <person name="Boufleur T.R."/>
            <person name="Ciampi-Guillardi M."/>
            <person name="Sukno S.A."/>
            <person name="Thon M.R."/>
            <person name="Massola Junior N.S."/>
            <person name="Baroncelli R."/>
        </authorList>
    </citation>
    <scope>NUCLEOTIDE SEQUENCE [LARGE SCALE GENOMIC DNA]</scope>
    <source>
        <strain evidence="1 2">CMES1059</strain>
    </source>
</reference>